<dbReference type="InterPro" id="IPR036661">
    <property type="entry name" value="Luciferase-like_sf"/>
</dbReference>
<comment type="caution">
    <text evidence="1">The sequence shown here is derived from an EMBL/GenBank/DDBJ whole genome shotgun (WGS) entry which is preliminary data.</text>
</comment>
<dbReference type="GO" id="GO:0016705">
    <property type="term" value="F:oxidoreductase activity, acting on paired donors, with incorporation or reduction of molecular oxygen"/>
    <property type="evidence" value="ECO:0007669"/>
    <property type="project" value="InterPro"/>
</dbReference>
<protein>
    <submittedName>
        <fullName evidence="1">Uncharacterized protein</fullName>
    </submittedName>
</protein>
<reference evidence="1" key="2">
    <citation type="journal article" date="2023" name="Syst. Appl. Microbiol.">
        <title>Govania unica gen. nov., sp. nov., a rare biosphere bacterium that represents a novel family in the class Alphaproteobacteria.</title>
        <authorList>
            <person name="Vandamme P."/>
            <person name="Peeters C."/>
            <person name="Hettiarachchi A."/>
            <person name="Cnockaert M."/>
            <person name="Carlier A."/>
        </authorList>
    </citation>
    <scope>NUCLEOTIDE SEQUENCE</scope>
    <source>
        <strain evidence="1">LMG 31809</strain>
    </source>
</reference>
<dbReference type="SUPFAM" id="SSF51679">
    <property type="entry name" value="Bacterial luciferase-like"/>
    <property type="match status" value="1"/>
</dbReference>
<sequence length="148" mass="16851">MLFTFTLRANAVDVVYGTMRRYARGQEWFTITKRLWAEDLLFDFAGEPYNLKKSSAIQSCCTIACPSSMQRAPRKTANSPPSRTRAGLTARTAACLTRKPRPITVIAPKTWPVFRGTTLCFVDYVKELPYFRDEVLPRLEARGVRLPL</sequence>
<accession>A0A9X3Z872</accession>
<proteinExistence type="predicted"/>
<dbReference type="EMBL" id="JANWOI010000005">
    <property type="protein sequence ID" value="MDA5195045.1"/>
    <property type="molecule type" value="Genomic_DNA"/>
</dbReference>
<reference evidence="1" key="1">
    <citation type="submission" date="2022-08" db="EMBL/GenBank/DDBJ databases">
        <authorList>
            <person name="Vandamme P."/>
            <person name="Hettiarachchi A."/>
            <person name="Peeters C."/>
            <person name="Cnockaert M."/>
            <person name="Carlier A."/>
        </authorList>
    </citation>
    <scope>NUCLEOTIDE SEQUENCE</scope>
    <source>
        <strain evidence="1">LMG 31809</strain>
    </source>
</reference>
<dbReference type="RefSeq" id="WP_274944756.1">
    <property type="nucleotide sequence ID" value="NZ_JANWOI010000005.1"/>
</dbReference>
<keyword evidence="2" id="KW-1185">Reference proteome</keyword>
<dbReference type="AlphaFoldDB" id="A0A9X3Z872"/>
<evidence type="ECO:0000313" key="1">
    <source>
        <dbReference type="EMBL" id="MDA5195045.1"/>
    </source>
</evidence>
<organism evidence="1 2">
    <name type="scientific">Govanella unica</name>
    <dbReference type="NCBI Taxonomy" id="2975056"/>
    <lineage>
        <taxon>Bacteria</taxon>
        <taxon>Pseudomonadati</taxon>
        <taxon>Pseudomonadota</taxon>
        <taxon>Alphaproteobacteria</taxon>
        <taxon>Emcibacterales</taxon>
        <taxon>Govanellaceae</taxon>
        <taxon>Govanella</taxon>
    </lineage>
</organism>
<gene>
    <name evidence="1" type="ORF">NYP16_13905</name>
</gene>
<dbReference type="Proteomes" id="UP001141619">
    <property type="component" value="Unassembled WGS sequence"/>
</dbReference>
<evidence type="ECO:0000313" key="2">
    <source>
        <dbReference type="Proteomes" id="UP001141619"/>
    </source>
</evidence>
<name>A0A9X3Z872_9PROT</name>